<name>A0A6A5FUM6_CAERE</name>
<protein>
    <submittedName>
        <fullName evidence="1">Uncharacterized protein</fullName>
    </submittedName>
</protein>
<dbReference type="AlphaFoldDB" id="A0A6A5FUM6"/>
<proteinExistence type="predicted"/>
<dbReference type="RefSeq" id="XP_053578452.1">
    <property type="nucleotide sequence ID" value="XM_053734886.1"/>
</dbReference>
<evidence type="ECO:0000313" key="1">
    <source>
        <dbReference type="EMBL" id="KAF1746081.1"/>
    </source>
</evidence>
<comment type="caution">
    <text evidence="1">The sequence shown here is derived from an EMBL/GenBank/DDBJ whole genome shotgun (WGS) entry which is preliminary data.</text>
</comment>
<reference evidence="1 2" key="1">
    <citation type="submission" date="2019-12" db="EMBL/GenBank/DDBJ databases">
        <title>Chromosome-level assembly of the Caenorhabditis remanei genome.</title>
        <authorList>
            <person name="Teterina A.A."/>
            <person name="Willis J.H."/>
            <person name="Phillips P.C."/>
        </authorList>
    </citation>
    <scope>NUCLEOTIDE SEQUENCE [LARGE SCALE GENOMIC DNA]</scope>
    <source>
        <strain evidence="1 2">PX506</strain>
        <tissue evidence="1">Whole organism</tissue>
    </source>
</reference>
<evidence type="ECO:0000313" key="2">
    <source>
        <dbReference type="Proteomes" id="UP000483820"/>
    </source>
</evidence>
<dbReference type="GeneID" id="78777466"/>
<sequence>MLSSSSFPLFALSHLMQGLCYKQMEVFDLISWTLGNKIAAETVCLHKYSTPDLHVTISWESGRFNSQVYDVNENEKVAGKWNI</sequence>
<dbReference type="EMBL" id="WUAV01000006">
    <property type="protein sequence ID" value="KAF1746081.1"/>
    <property type="molecule type" value="Genomic_DNA"/>
</dbReference>
<organism evidence="1 2">
    <name type="scientific">Caenorhabditis remanei</name>
    <name type="common">Caenorhabditis vulgaris</name>
    <dbReference type="NCBI Taxonomy" id="31234"/>
    <lineage>
        <taxon>Eukaryota</taxon>
        <taxon>Metazoa</taxon>
        <taxon>Ecdysozoa</taxon>
        <taxon>Nematoda</taxon>
        <taxon>Chromadorea</taxon>
        <taxon>Rhabditida</taxon>
        <taxon>Rhabditina</taxon>
        <taxon>Rhabditomorpha</taxon>
        <taxon>Rhabditoidea</taxon>
        <taxon>Rhabditidae</taxon>
        <taxon>Peloderinae</taxon>
        <taxon>Caenorhabditis</taxon>
    </lineage>
</organism>
<dbReference type="KEGG" id="crq:GCK72_022533"/>
<dbReference type="Proteomes" id="UP000483820">
    <property type="component" value="Chromosome X"/>
</dbReference>
<accession>A0A6A5FUM6</accession>
<dbReference type="CTD" id="78777466"/>
<gene>
    <name evidence="1" type="ORF">GCK72_022533</name>
</gene>